<evidence type="ECO:0000259" key="4">
    <source>
        <dbReference type="Pfam" id="PF00588"/>
    </source>
</evidence>
<evidence type="ECO:0000313" key="6">
    <source>
        <dbReference type="EMBL" id="AXH30232.1"/>
    </source>
</evidence>
<evidence type="ECO:0000256" key="3">
    <source>
        <dbReference type="ARBA" id="ARBA00022679"/>
    </source>
</evidence>
<dbReference type="RefSeq" id="WP_071629499.1">
    <property type="nucleotide sequence ID" value="NZ_CP022375.1"/>
</dbReference>
<evidence type="ECO:0000256" key="1">
    <source>
        <dbReference type="ARBA" id="ARBA00007228"/>
    </source>
</evidence>
<dbReference type="KEGG" id="foo:CGC45_06350"/>
<proteinExistence type="inferred from homology"/>
<dbReference type="AlphaFoldDB" id="A0A345JSD6"/>
<dbReference type="EMBL" id="CP022375">
    <property type="protein sequence ID" value="AXH30232.1"/>
    <property type="molecule type" value="Genomic_DNA"/>
</dbReference>
<dbReference type="InterPro" id="IPR004441">
    <property type="entry name" value="rRNA_MeTrfase_TrmH"/>
</dbReference>
<keyword evidence="7" id="KW-1185">Reference proteome</keyword>
<feature type="domain" description="tRNA/rRNA methyltransferase SpoU type" evidence="4">
    <location>
        <begin position="98"/>
        <end position="238"/>
    </location>
</feature>
<sequence>MSSLIYGIHAVDSLVVSDQAKEILVLKKQNLNPKIEAIIAKANSKDIKVTFIDDLKLLPSRIKKDANHQNIFALEKNTFKNYTENDIESLVPQDKKAFILVLDNVQDPHNFGACIRSAHSAGVDFIIISKDNSAPINATVKKVACGATEHTKIVIVTNLARAIEKLKKLGVWIVGLAGEADDSLYAMNLTDPIAIVAGAEGSGMRQRTKASCDFLAKLPMLGEVSSLNVSVATGIALYETVRQRISVV</sequence>
<dbReference type="Proteomes" id="UP000253862">
    <property type="component" value="Chromosome"/>
</dbReference>
<keyword evidence="3 6" id="KW-0808">Transferase</keyword>
<dbReference type="Gene3D" id="3.40.1280.10">
    <property type="match status" value="1"/>
</dbReference>
<dbReference type="GO" id="GO:0005829">
    <property type="term" value="C:cytosol"/>
    <property type="evidence" value="ECO:0007669"/>
    <property type="project" value="TreeGrafter"/>
</dbReference>
<keyword evidence="2 6" id="KW-0489">Methyltransferase</keyword>
<dbReference type="PANTHER" id="PTHR46429:SF1">
    <property type="entry name" value="23S RRNA (GUANOSINE-2'-O-)-METHYLTRANSFERASE RLMB"/>
    <property type="match status" value="1"/>
</dbReference>
<dbReference type="InterPro" id="IPR029064">
    <property type="entry name" value="Ribosomal_eL30-like_sf"/>
</dbReference>
<dbReference type="OrthoDB" id="9785673at2"/>
<dbReference type="SUPFAM" id="SSF75217">
    <property type="entry name" value="alpha/beta knot"/>
    <property type="match status" value="1"/>
</dbReference>
<feature type="domain" description="RNA 2-O ribose methyltransferase substrate binding" evidence="5">
    <location>
        <begin position="4"/>
        <end position="73"/>
    </location>
</feature>
<evidence type="ECO:0000256" key="2">
    <source>
        <dbReference type="ARBA" id="ARBA00022603"/>
    </source>
</evidence>
<dbReference type="InterPro" id="IPR029026">
    <property type="entry name" value="tRNA_m1G_MTases_N"/>
</dbReference>
<dbReference type="PANTHER" id="PTHR46429">
    <property type="entry name" value="23S RRNA (GUANOSINE-2'-O-)-METHYLTRANSFERASE RLMB"/>
    <property type="match status" value="1"/>
</dbReference>
<dbReference type="CDD" id="cd18103">
    <property type="entry name" value="SpoU-like_RlmB"/>
    <property type="match status" value="1"/>
</dbReference>
<dbReference type="InterPro" id="IPR001537">
    <property type="entry name" value="SpoU_MeTrfase"/>
</dbReference>
<reference evidence="6 7" key="1">
    <citation type="submission" date="2017-07" db="EMBL/GenBank/DDBJ databases">
        <title>Complete genome sequences and comparative analysis of the novel pathogen Francisella opportunistica.</title>
        <authorList>
            <person name="Dietrich E.A."/>
            <person name="Kingry L.C."/>
            <person name="Petersen J.M."/>
        </authorList>
    </citation>
    <scope>NUCLEOTIDE SEQUENCE [LARGE SCALE GENOMIC DNA]</scope>
    <source>
        <strain evidence="6 7">14-2155</strain>
    </source>
</reference>
<protein>
    <submittedName>
        <fullName evidence="6">23S rRNA (Guanosine(2251)-2'-O)-methyltransferase RlmB</fullName>
    </submittedName>
</protein>
<dbReference type="Gene3D" id="3.30.1330.30">
    <property type="match status" value="1"/>
</dbReference>
<dbReference type="Pfam" id="PF00588">
    <property type="entry name" value="SpoU_methylase"/>
    <property type="match status" value="1"/>
</dbReference>
<dbReference type="FunFam" id="3.40.1280.10:FF:000008">
    <property type="entry name" value="Group 3 RNA methyltransferase TrmH"/>
    <property type="match status" value="1"/>
</dbReference>
<organism evidence="6 7">
    <name type="scientific">Francisella opportunistica</name>
    <dbReference type="NCBI Taxonomy" id="2016517"/>
    <lineage>
        <taxon>Bacteria</taxon>
        <taxon>Pseudomonadati</taxon>
        <taxon>Pseudomonadota</taxon>
        <taxon>Gammaproteobacteria</taxon>
        <taxon>Thiotrichales</taxon>
        <taxon>Francisellaceae</taxon>
        <taxon>Francisella</taxon>
    </lineage>
</organism>
<gene>
    <name evidence="6" type="ORF">CGC43_06360</name>
</gene>
<dbReference type="GO" id="GO:0003723">
    <property type="term" value="F:RNA binding"/>
    <property type="evidence" value="ECO:0007669"/>
    <property type="project" value="InterPro"/>
</dbReference>
<name>A0A345JSD6_9GAMM</name>
<dbReference type="GO" id="GO:0008173">
    <property type="term" value="F:RNA methyltransferase activity"/>
    <property type="evidence" value="ECO:0007669"/>
    <property type="project" value="InterPro"/>
</dbReference>
<accession>A0A345JSD6</accession>
<dbReference type="GO" id="GO:0006396">
    <property type="term" value="P:RNA processing"/>
    <property type="evidence" value="ECO:0007669"/>
    <property type="project" value="InterPro"/>
</dbReference>
<comment type="similarity">
    <text evidence="1">Belongs to the class IV-like SAM-binding methyltransferase superfamily. RNA methyltransferase TrmH family.</text>
</comment>
<evidence type="ECO:0000313" key="7">
    <source>
        <dbReference type="Proteomes" id="UP000253862"/>
    </source>
</evidence>
<dbReference type="Pfam" id="PF08032">
    <property type="entry name" value="SpoU_sub_bind"/>
    <property type="match status" value="1"/>
</dbReference>
<dbReference type="InterPro" id="IPR029028">
    <property type="entry name" value="Alpha/beta_knot_MTases"/>
</dbReference>
<dbReference type="NCBIfam" id="TIGR00186">
    <property type="entry name" value="rRNA_methyl_3"/>
    <property type="match status" value="1"/>
</dbReference>
<dbReference type="InterPro" id="IPR013123">
    <property type="entry name" value="SpoU_subst-bd"/>
</dbReference>
<evidence type="ECO:0000259" key="5">
    <source>
        <dbReference type="Pfam" id="PF08032"/>
    </source>
</evidence>
<dbReference type="GO" id="GO:0032259">
    <property type="term" value="P:methylation"/>
    <property type="evidence" value="ECO:0007669"/>
    <property type="project" value="UniProtKB-KW"/>
</dbReference>